<name>X0YWK4_9ZZZZ</name>
<gene>
    <name evidence="2" type="ORF">S01H1_67815</name>
</gene>
<sequence>MKPKYTKRPRKPNTKKVLRGRKGGRRAYLKKMLWRVQKRIAREHPGIGVQHLNAREFRWWYRDYAYRVQEERRTGNLTAKFIIGEAIDLARDEIVKAEDERVFAVLDQIAGGLR</sequence>
<organism evidence="2">
    <name type="scientific">marine sediment metagenome</name>
    <dbReference type="NCBI Taxonomy" id="412755"/>
    <lineage>
        <taxon>unclassified sequences</taxon>
        <taxon>metagenomes</taxon>
        <taxon>ecological metagenomes</taxon>
    </lineage>
</organism>
<accession>X0YWK4</accession>
<feature type="region of interest" description="Disordered" evidence="1">
    <location>
        <begin position="1"/>
        <end position="24"/>
    </location>
</feature>
<proteinExistence type="predicted"/>
<dbReference type="AlphaFoldDB" id="X0YWK4"/>
<evidence type="ECO:0000313" key="2">
    <source>
        <dbReference type="EMBL" id="GAG40956.1"/>
    </source>
</evidence>
<evidence type="ECO:0000256" key="1">
    <source>
        <dbReference type="SAM" id="MobiDB-lite"/>
    </source>
</evidence>
<comment type="caution">
    <text evidence="2">The sequence shown here is derived from an EMBL/GenBank/DDBJ whole genome shotgun (WGS) entry which is preliminary data.</text>
</comment>
<protein>
    <submittedName>
        <fullName evidence="2">Uncharacterized protein</fullName>
    </submittedName>
</protein>
<reference evidence="2" key="1">
    <citation type="journal article" date="2014" name="Front. Microbiol.">
        <title>High frequency of phylogenetically diverse reductive dehalogenase-homologous genes in deep subseafloor sedimentary metagenomes.</title>
        <authorList>
            <person name="Kawai M."/>
            <person name="Futagami T."/>
            <person name="Toyoda A."/>
            <person name="Takaki Y."/>
            <person name="Nishi S."/>
            <person name="Hori S."/>
            <person name="Arai W."/>
            <person name="Tsubouchi T."/>
            <person name="Morono Y."/>
            <person name="Uchiyama I."/>
            <person name="Ito T."/>
            <person name="Fujiyama A."/>
            <person name="Inagaki F."/>
            <person name="Takami H."/>
        </authorList>
    </citation>
    <scope>NUCLEOTIDE SEQUENCE</scope>
    <source>
        <strain evidence="2">Expedition CK06-06</strain>
    </source>
</reference>
<dbReference type="EMBL" id="BARS01044934">
    <property type="protein sequence ID" value="GAG40956.1"/>
    <property type="molecule type" value="Genomic_DNA"/>
</dbReference>